<dbReference type="EMBL" id="JAHUZD010000025">
    <property type="protein sequence ID" value="KAI3406093.2"/>
    <property type="molecule type" value="Genomic_DNA"/>
</dbReference>
<feature type="binding site" evidence="3">
    <location>
        <position position="227"/>
    </location>
    <ligand>
        <name>substrate</name>
    </ligand>
</feature>
<comment type="catalytic activity">
    <reaction evidence="1">
        <text>4-nitrophenyl phosphate + H2O = 4-nitrophenol + phosphate + H(+)</text>
        <dbReference type="Rhea" id="RHEA:21664"/>
        <dbReference type="ChEBI" id="CHEBI:15377"/>
        <dbReference type="ChEBI" id="CHEBI:15378"/>
        <dbReference type="ChEBI" id="CHEBI:43474"/>
        <dbReference type="ChEBI" id="CHEBI:57917"/>
        <dbReference type="ChEBI" id="CHEBI:61146"/>
        <dbReference type="EC" id="3.1.3.41"/>
    </reaction>
</comment>
<evidence type="ECO:0000256" key="1">
    <source>
        <dbReference type="PIRNR" id="PIRNR000915"/>
    </source>
</evidence>
<organism evidence="5 6">
    <name type="scientific">Candida oxycetoniae</name>
    <dbReference type="NCBI Taxonomy" id="497107"/>
    <lineage>
        <taxon>Eukaryota</taxon>
        <taxon>Fungi</taxon>
        <taxon>Dikarya</taxon>
        <taxon>Ascomycota</taxon>
        <taxon>Saccharomycotina</taxon>
        <taxon>Pichiomycetes</taxon>
        <taxon>Debaryomycetaceae</taxon>
        <taxon>Candida/Lodderomyces clade</taxon>
        <taxon>Candida</taxon>
    </lineage>
</organism>
<dbReference type="Proteomes" id="UP001202479">
    <property type="component" value="Unassembled WGS sequence"/>
</dbReference>
<dbReference type="GO" id="GO:0005737">
    <property type="term" value="C:cytoplasm"/>
    <property type="evidence" value="ECO:0007669"/>
    <property type="project" value="TreeGrafter"/>
</dbReference>
<evidence type="ECO:0000256" key="2">
    <source>
        <dbReference type="PIRSR" id="PIRSR000915-1"/>
    </source>
</evidence>
<evidence type="ECO:0000313" key="5">
    <source>
        <dbReference type="EMBL" id="KAI3406093.2"/>
    </source>
</evidence>
<dbReference type="PANTHER" id="PTHR19288">
    <property type="entry name" value="4-NITROPHENYLPHOSPHATASE-RELATED"/>
    <property type="match status" value="1"/>
</dbReference>
<keyword evidence="1" id="KW-0378">Hydrolase</keyword>
<dbReference type="GO" id="GO:0046872">
    <property type="term" value="F:metal ion binding"/>
    <property type="evidence" value="ECO:0007669"/>
    <property type="project" value="UniProtKB-KW"/>
</dbReference>
<keyword evidence="4" id="KW-0460">Magnesium</keyword>
<feature type="active site" description="Proton donor" evidence="2">
    <location>
        <position position="31"/>
    </location>
</feature>
<name>A0AAI9SZM0_9ASCO</name>
<dbReference type="GeneID" id="73378551"/>
<dbReference type="AlphaFoldDB" id="A0AAI9SZM0"/>
<reference evidence="5" key="1">
    <citation type="journal article" date="2022" name="DNA Res.">
        <title>Genome analysis of five recently described species of the CUG-Ser clade uncovers Candida theae as a new hybrid lineage with pathogenic potential in the Candida parapsilosis species complex.</title>
        <authorList>
            <person name="Mixao V."/>
            <person name="Del Olmo V."/>
            <person name="Hegedusova E."/>
            <person name="Saus E."/>
            <person name="Pryszcz L."/>
            <person name="Cillingova A."/>
            <person name="Nosek J."/>
            <person name="Gabaldon T."/>
        </authorList>
    </citation>
    <scope>NUCLEOTIDE SEQUENCE</scope>
    <source>
        <strain evidence="5">CBS 10844</strain>
    </source>
</reference>
<protein>
    <recommendedName>
        <fullName evidence="1">4-nitrophenylphosphatase</fullName>
        <shortName evidence="1">PNPPase</shortName>
        <ecNumber evidence="1">3.1.3.41</ecNumber>
    </recommendedName>
</protein>
<dbReference type="GO" id="GO:0008967">
    <property type="term" value="F:phosphoglycolate phosphatase activity"/>
    <property type="evidence" value="ECO:0007669"/>
    <property type="project" value="TreeGrafter"/>
</dbReference>
<dbReference type="InterPro" id="IPR036412">
    <property type="entry name" value="HAD-like_sf"/>
</dbReference>
<dbReference type="EC" id="3.1.3.41" evidence="1"/>
<keyword evidence="6" id="KW-1185">Reference proteome</keyword>
<dbReference type="NCBIfam" id="TIGR01460">
    <property type="entry name" value="HAD-SF-IIA"/>
    <property type="match status" value="1"/>
</dbReference>
<feature type="binding site" evidence="4">
    <location>
        <position position="252"/>
    </location>
    <ligand>
        <name>Mg(2+)</name>
        <dbReference type="ChEBI" id="CHEBI:18420"/>
    </ligand>
</feature>
<dbReference type="SUPFAM" id="SSF56784">
    <property type="entry name" value="HAD-like"/>
    <property type="match status" value="1"/>
</dbReference>
<dbReference type="Pfam" id="PF13242">
    <property type="entry name" value="Hydrolase_like"/>
    <property type="match status" value="1"/>
</dbReference>
<dbReference type="GO" id="GO:0004035">
    <property type="term" value="F:alkaline phosphatase activity"/>
    <property type="evidence" value="ECO:0007669"/>
    <property type="project" value="TreeGrafter"/>
</dbReference>
<feature type="active site" description="Nucleophile" evidence="2">
    <location>
        <position position="29"/>
    </location>
</feature>
<dbReference type="InterPro" id="IPR006357">
    <property type="entry name" value="HAD-SF_hydro_IIA"/>
</dbReference>
<feature type="binding site" evidence="4">
    <location>
        <position position="31"/>
    </location>
    <ligand>
        <name>Mg(2+)</name>
        <dbReference type="ChEBI" id="CHEBI:18420"/>
    </ligand>
</feature>
<accession>A0AAI9SZM0</accession>
<evidence type="ECO:0000313" key="6">
    <source>
        <dbReference type="Proteomes" id="UP001202479"/>
    </source>
</evidence>
<keyword evidence="4" id="KW-0479">Metal-binding</keyword>
<gene>
    <name evidence="5" type="ORF">KGF56_000934</name>
</gene>
<sequence length="320" mass="35401">MTFKTVPVYINSHSEALKVFEQFDNFLLDCDGVIWLSEQLIEGVPEFLQFLELHKKNFAFVTNNSSQSRSGYIKKFESLGIHGIEKGQIYTTGYSAVLELKKMGIDSGSKVWVLGDSGIEEELIDEEYIPLGGSSALLNEPWNSKNPLLKVDPEAKAVIAGSTENFNFMRITTTLQYLMYDNKKLPYIGTNGDRNYPGPDGLVLPAGGSMVDYMSYCSNRPYINVGKPSKTLADIIFSNRGYDRAKTIIIGDTLTSDIKFGNDSDLGCGQGTMLVFSGTTTPVDLEELLVSGNRTKEEDTLVPRYCVDSLTELLKLLISG</sequence>
<dbReference type="InterPro" id="IPR023214">
    <property type="entry name" value="HAD_sf"/>
</dbReference>
<evidence type="ECO:0000256" key="3">
    <source>
        <dbReference type="PIRSR" id="PIRSR000915-2"/>
    </source>
</evidence>
<dbReference type="RefSeq" id="XP_049181838.1">
    <property type="nucleotide sequence ID" value="XM_049326895.1"/>
</dbReference>
<dbReference type="PIRSF" id="PIRSF000915">
    <property type="entry name" value="PGP-type_phosphatase"/>
    <property type="match status" value="1"/>
</dbReference>
<feature type="binding site" evidence="4">
    <location>
        <position position="29"/>
    </location>
    <ligand>
        <name>Mg(2+)</name>
        <dbReference type="ChEBI" id="CHEBI:18420"/>
    </ligand>
</feature>
<comment type="cofactor">
    <cofactor evidence="4">
        <name>Mg(2+)</name>
        <dbReference type="ChEBI" id="CHEBI:18420"/>
    </cofactor>
    <text evidence="4">Divalent metal ions. Mg(2+) is the most effective.</text>
</comment>
<dbReference type="Pfam" id="PF13344">
    <property type="entry name" value="Hydrolase_6"/>
    <property type="match status" value="1"/>
</dbReference>
<dbReference type="Gene3D" id="3.40.50.1000">
    <property type="entry name" value="HAD superfamily/HAD-like"/>
    <property type="match status" value="2"/>
</dbReference>
<dbReference type="PANTHER" id="PTHR19288:SF46">
    <property type="entry name" value="HALOACID DEHALOGENASE-LIKE HYDROLASE DOMAIN-CONTAINING PROTEIN 2"/>
    <property type="match status" value="1"/>
</dbReference>
<evidence type="ECO:0000256" key="4">
    <source>
        <dbReference type="PIRSR" id="PIRSR000915-3"/>
    </source>
</evidence>
<comment type="caution">
    <text evidence="5">The sequence shown here is derived from an EMBL/GenBank/DDBJ whole genome shotgun (WGS) entry which is preliminary data.</text>
</comment>
<proteinExistence type="predicted"/>